<dbReference type="RefSeq" id="XP_001890591.1">
    <property type="nucleotide sequence ID" value="XM_001890556.1"/>
</dbReference>
<accession>B0E320</accession>
<evidence type="ECO:0000313" key="1">
    <source>
        <dbReference type="EMBL" id="EDQ98759.1"/>
    </source>
</evidence>
<name>B0E320_LACBS</name>
<protein>
    <submittedName>
        <fullName evidence="1">Predicted protein</fullName>
    </submittedName>
</protein>
<reference evidence="1 2" key="1">
    <citation type="journal article" date="2008" name="Nature">
        <title>The genome of Laccaria bicolor provides insights into mycorrhizal symbiosis.</title>
        <authorList>
            <person name="Martin F."/>
            <person name="Aerts A."/>
            <person name="Ahren D."/>
            <person name="Brun A."/>
            <person name="Danchin E.G.J."/>
            <person name="Duchaussoy F."/>
            <person name="Gibon J."/>
            <person name="Kohler A."/>
            <person name="Lindquist E."/>
            <person name="Pereda V."/>
            <person name="Salamov A."/>
            <person name="Shapiro H.J."/>
            <person name="Wuyts J."/>
            <person name="Blaudez D."/>
            <person name="Buee M."/>
            <person name="Brokstein P."/>
            <person name="Canbaeck B."/>
            <person name="Cohen D."/>
            <person name="Courty P.E."/>
            <person name="Coutinho P.M."/>
            <person name="Delaruelle C."/>
            <person name="Detter J.C."/>
            <person name="Deveau A."/>
            <person name="DiFazio S."/>
            <person name="Duplessis S."/>
            <person name="Fraissinet-Tachet L."/>
            <person name="Lucic E."/>
            <person name="Frey-Klett P."/>
            <person name="Fourrey C."/>
            <person name="Feussner I."/>
            <person name="Gay G."/>
            <person name="Grimwood J."/>
            <person name="Hoegger P.J."/>
            <person name="Jain P."/>
            <person name="Kilaru S."/>
            <person name="Labbe J."/>
            <person name="Lin Y.C."/>
            <person name="Legue V."/>
            <person name="Le Tacon F."/>
            <person name="Marmeisse R."/>
            <person name="Melayah D."/>
            <person name="Montanini B."/>
            <person name="Muratet M."/>
            <person name="Nehls U."/>
            <person name="Niculita-Hirzel H."/>
            <person name="Oudot-Le Secq M.P."/>
            <person name="Peter M."/>
            <person name="Quesneville H."/>
            <person name="Rajashekar B."/>
            <person name="Reich M."/>
            <person name="Rouhier N."/>
            <person name="Schmutz J."/>
            <person name="Yin T."/>
            <person name="Chalot M."/>
            <person name="Henrissat B."/>
            <person name="Kuees U."/>
            <person name="Lucas S."/>
            <person name="Van de Peer Y."/>
            <person name="Podila G.K."/>
            <person name="Polle A."/>
            <person name="Pukkila P.J."/>
            <person name="Richardson P.M."/>
            <person name="Rouze P."/>
            <person name="Sanders I.R."/>
            <person name="Stajich J.E."/>
            <person name="Tunlid A."/>
            <person name="Tuskan G."/>
            <person name="Grigoriev I.V."/>
        </authorList>
    </citation>
    <scope>NUCLEOTIDE SEQUENCE [LARGE SCALE GENOMIC DNA]</scope>
    <source>
        <strain evidence="2">S238N-H82 / ATCC MYA-4686</strain>
    </source>
</reference>
<organism evidence="2">
    <name type="scientific">Laccaria bicolor (strain S238N-H82 / ATCC MYA-4686)</name>
    <name type="common">Bicoloured deceiver</name>
    <name type="synonym">Laccaria laccata var. bicolor</name>
    <dbReference type="NCBI Taxonomy" id="486041"/>
    <lineage>
        <taxon>Eukaryota</taxon>
        <taxon>Fungi</taxon>
        <taxon>Dikarya</taxon>
        <taxon>Basidiomycota</taxon>
        <taxon>Agaricomycotina</taxon>
        <taxon>Agaricomycetes</taxon>
        <taxon>Agaricomycetidae</taxon>
        <taxon>Agaricales</taxon>
        <taxon>Agaricineae</taxon>
        <taxon>Hydnangiaceae</taxon>
        <taxon>Laccaria</taxon>
    </lineage>
</organism>
<gene>
    <name evidence="1" type="ORF">LACBIDRAFT_296763</name>
</gene>
<keyword evidence="2" id="KW-1185">Reference proteome</keyword>
<evidence type="ECO:0000313" key="2">
    <source>
        <dbReference type="Proteomes" id="UP000001194"/>
    </source>
</evidence>
<dbReference type="InParanoid" id="B0E320"/>
<sequence length="305" mass="30815">MTKLTDNGAPESTPLPASLAIDELFARLDIGPQTARTILRALLTTAYSDTPAPVSDFRGDALEVLGFGASDPNYASDDEEIVVVDPTTSPAASPTSSATLRPASPADLVNSIRSIATDSAPAVAPVVVAPVASAVALASADVLASVDLSVPAATHAAARPAAPVPSSAITATANNAAPVASATDTASAATPNATNSPPLGTLTASTALLYLPNYVLPYNAPKNAILPPPSLVTPVYGYHVPGPNESGPFYMASRGRNIGIFSGWEILSPFVTGVSHSAFSKVSGIQEGHARMAVAINAGFATYLT</sequence>
<dbReference type="GeneID" id="6086242"/>
<dbReference type="EMBL" id="DS547202">
    <property type="protein sequence ID" value="EDQ98759.1"/>
    <property type="molecule type" value="Genomic_DNA"/>
</dbReference>
<dbReference type="OrthoDB" id="3270804at2759"/>
<proteinExistence type="predicted"/>
<dbReference type="KEGG" id="lbc:LACBIDRAFT_296763"/>
<dbReference type="HOGENOM" id="CLU_078287_0_0_1"/>
<dbReference type="Proteomes" id="UP000001194">
    <property type="component" value="Unassembled WGS sequence"/>
</dbReference>
<dbReference type="AlphaFoldDB" id="B0E320"/>